<dbReference type="InterPro" id="IPR012223">
    <property type="entry name" value="TEII"/>
</dbReference>
<name>A0ABV1MXG0_9BACI</name>
<accession>A0ABV1MXG0</accession>
<keyword evidence="2 4" id="KW-0378">Hydrolase</keyword>
<evidence type="ECO:0000259" key="3">
    <source>
        <dbReference type="SMART" id="SM00824"/>
    </source>
</evidence>
<dbReference type="Pfam" id="PF00975">
    <property type="entry name" value="Thioesterase"/>
    <property type="match status" value="1"/>
</dbReference>
<dbReference type="Gene3D" id="3.40.50.1820">
    <property type="entry name" value="alpha/beta hydrolase"/>
    <property type="match status" value="1"/>
</dbReference>
<comment type="similarity">
    <text evidence="1">Belongs to the thioesterase family.</text>
</comment>
<dbReference type="PANTHER" id="PTHR11487:SF0">
    <property type="entry name" value="S-ACYL FATTY ACID SYNTHASE THIOESTERASE, MEDIUM CHAIN"/>
    <property type="match status" value="1"/>
</dbReference>
<reference evidence="4 5" key="1">
    <citation type="submission" date="2024-06" db="EMBL/GenBank/DDBJ databases">
        <title>Lysinibacillus zambalefons sp. nov., a Novel Firmicute Isolated from the Poon Bato Zambales Hyperalkaline Spring.</title>
        <authorList>
            <person name="Aja J.A."/>
            <person name="Lazaro J.E.H."/>
            <person name="Llorin L.D."/>
            <person name="Lim K.R."/>
            <person name="Teodosio J."/>
            <person name="Dalisay D.S."/>
        </authorList>
    </citation>
    <scope>NUCLEOTIDE SEQUENCE [LARGE SCALE GENOMIC DNA]</scope>
    <source>
        <strain evidence="4 5">M3</strain>
    </source>
</reference>
<dbReference type="InterPro" id="IPR029058">
    <property type="entry name" value="AB_hydrolase_fold"/>
</dbReference>
<evidence type="ECO:0000313" key="5">
    <source>
        <dbReference type="Proteomes" id="UP001478862"/>
    </source>
</evidence>
<comment type="caution">
    <text evidence="4">The sequence shown here is derived from an EMBL/GenBank/DDBJ whole genome shotgun (WGS) entry which is preliminary data.</text>
</comment>
<protein>
    <submittedName>
        <fullName evidence="4">Alpha/beta fold hydrolase</fullName>
    </submittedName>
</protein>
<keyword evidence="5" id="KW-1185">Reference proteome</keyword>
<dbReference type="RefSeq" id="WP_349660740.1">
    <property type="nucleotide sequence ID" value="NZ_JBEGDG010000013.1"/>
</dbReference>
<sequence length="240" mass="27441">MRELINNKPKLICIPYAGGTATSYQQLSTCLGEQWEIVVTDPPGHGSNTMPLIDNLESLVSYYLELYQEHFTSSFALFGYSMGGKIVHRMAQELEERDVHPLAVFISSMYSPNIVPQRLAHLEKNLFLKHLLSLGGIQKELLEHEEFVNYFLPIIRADFKAVEEHLYENKHILNTPMHVFVGLQDERATPDSVHDWTKWAHQISFSYFDAGHMFLSEYADLIAKKVNDVCALKSDKVAIN</sequence>
<gene>
    <name evidence="4" type="ORF">ABNX05_16675</name>
</gene>
<evidence type="ECO:0000256" key="1">
    <source>
        <dbReference type="ARBA" id="ARBA00007169"/>
    </source>
</evidence>
<dbReference type="InterPro" id="IPR001031">
    <property type="entry name" value="Thioesterase"/>
</dbReference>
<evidence type="ECO:0000313" key="4">
    <source>
        <dbReference type="EMBL" id="MEQ6356264.1"/>
    </source>
</evidence>
<dbReference type="PANTHER" id="PTHR11487">
    <property type="entry name" value="THIOESTERASE"/>
    <property type="match status" value="1"/>
</dbReference>
<feature type="domain" description="Thioesterase TesA-like" evidence="3">
    <location>
        <begin position="12"/>
        <end position="197"/>
    </location>
</feature>
<evidence type="ECO:0000256" key="2">
    <source>
        <dbReference type="ARBA" id="ARBA00022801"/>
    </source>
</evidence>
<proteinExistence type="inferred from homology"/>
<dbReference type="InterPro" id="IPR020802">
    <property type="entry name" value="TesA-like"/>
</dbReference>
<dbReference type="Proteomes" id="UP001478862">
    <property type="component" value="Unassembled WGS sequence"/>
</dbReference>
<organism evidence="4 5">
    <name type="scientific">Lysinibacillus zambalensis</name>
    <dbReference type="NCBI Taxonomy" id="3160866"/>
    <lineage>
        <taxon>Bacteria</taxon>
        <taxon>Bacillati</taxon>
        <taxon>Bacillota</taxon>
        <taxon>Bacilli</taxon>
        <taxon>Bacillales</taxon>
        <taxon>Bacillaceae</taxon>
        <taxon>Lysinibacillus</taxon>
    </lineage>
</organism>
<dbReference type="EMBL" id="JBEGDG010000013">
    <property type="protein sequence ID" value="MEQ6356264.1"/>
    <property type="molecule type" value="Genomic_DNA"/>
</dbReference>
<dbReference type="GO" id="GO:0016787">
    <property type="term" value="F:hydrolase activity"/>
    <property type="evidence" value="ECO:0007669"/>
    <property type="project" value="UniProtKB-KW"/>
</dbReference>
<dbReference type="SUPFAM" id="SSF53474">
    <property type="entry name" value="alpha/beta-Hydrolases"/>
    <property type="match status" value="1"/>
</dbReference>
<dbReference type="SMART" id="SM00824">
    <property type="entry name" value="PKS_TE"/>
    <property type="match status" value="1"/>
</dbReference>